<dbReference type="AlphaFoldDB" id="A0A6A5KJ22"/>
<dbReference type="EMBL" id="ML975281">
    <property type="protein sequence ID" value="KAF1835839.1"/>
    <property type="molecule type" value="Genomic_DNA"/>
</dbReference>
<accession>A0A6A5KJ22</accession>
<evidence type="ECO:0000313" key="2">
    <source>
        <dbReference type="EMBL" id="KAF1835839.1"/>
    </source>
</evidence>
<proteinExistence type="predicted"/>
<evidence type="ECO:0000313" key="3">
    <source>
        <dbReference type="Proteomes" id="UP000800040"/>
    </source>
</evidence>
<feature type="compositionally biased region" description="Basic residues" evidence="1">
    <location>
        <begin position="1"/>
        <end position="14"/>
    </location>
</feature>
<name>A0A6A5KJ22_9PLEO</name>
<feature type="compositionally biased region" description="Polar residues" evidence="1">
    <location>
        <begin position="34"/>
        <end position="48"/>
    </location>
</feature>
<reference evidence="2" key="1">
    <citation type="submission" date="2020-01" db="EMBL/GenBank/DDBJ databases">
        <authorList>
            <consortium name="DOE Joint Genome Institute"/>
            <person name="Haridas S."/>
            <person name="Albert R."/>
            <person name="Binder M."/>
            <person name="Bloem J."/>
            <person name="Labutti K."/>
            <person name="Salamov A."/>
            <person name="Andreopoulos B."/>
            <person name="Baker S.E."/>
            <person name="Barry K."/>
            <person name="Bills G."/>
            <person name="Bluhm B.H."/>
            <person name="Cannon C."/>
            <person name="Castanera R."/>
            <person name="Culley D.E."/>
            <person name="Daum C."/>
            <person name="Ezra D."/>
            <person name="Gonzalez J.B."/>
            <person name="Henrissat B."/>
            <person name="Kuo A."/>
            <person name="Liang C."/>
            <person name="Lipzen A."/>
            <person name="Lutzoni F."/>
            <person name="Magnuson J."/>
            <person name="Mondo S."/>
            <person name="Nolan M."/>
            <person name="Ohm R."/>
            <person name="Pangilinan J."/>
            <person name="Park H.-J."/>
            <person name="Ramirez L."/>
            <person name="Alfaro M."/>
            <person name="Sun H."/>
            <person name="Tritt A."/>
            <person name="Yoshinaga Y."/>
            <person name="Zwiers L.-H."/>
            <person name="Turgeon B.G."/>
            <person name="Goodwin S.B."/>
            <person name="Spatafora J.W."/>
            <person name="Crous P.W."/>
            <person name="Grigoriev I.V."/>
        </authorList>
    </citation>
    <scope>NUCLEOTIDE SEQUENCE</scope>
    <source>
        <strain evidence="2">P77</strain>
    </source>
</reference>
<evidence type="ECO:0000256" key="1">
    <source>
        <dbReference type="SAM" id="MobiDB-lite"/>
    </source>
</evidence>
<organism evidence="2 3">
    <name type="scientific">Decorospora gaudefroyi</name>
    <dbReference type="NCBI Taxonomy" id="184978"/>
    <lineage>
        <taxon>Eukaryota</taxon>
        <taxon>Fungi</taxon>
        <taxon>Dikarya</taxon>
        <taxon>Ascomycota</taxon>
        <taxon>Pezizomycotina</taxon>
        <taxon>Dothideomycetes</taxon>
        <taxon>Pleosporomycetidae</taxon>
        <taxon>Pleosporales</taxon>
        <taxon>Pleosporineae</taxon>
        <taxon>Pleosporaceae</taxon>
        <taxon>Decorospora</taxon>
    </lineage>
</organism>
<protein>
    <submittedName>
        <fullName evidence="2">Uncharacterized protein</fullName>
    </submittedName>
</protein>
<sequence>MGKRHNRKRTRSRPRNRDSRNTTPINNHTRSDSVHTMSSTLSATSSCFQPHYYPTTRSSTNHWDHQYAAWQNRLRLQREQEQEVETQRLRIFGGLPEDEASLLEPMLKVVTDLFDGFYDYEDP</sequence>
<keyword evidence="3" id="KW-1185">Reference proteome</keyword>
<dbReference type="Proteomes" id="UP000800040">
    <property type="component" value="Unassembled WGS sequence"/>
</dbReference>
<feature type="region of interest" description="Disordered" evidence="1">
    <location>
        <begin position="1"/>
        <end position="59"/>
    </location>
</feature>
<gene>
    <name evidence="2" type="ORF">BDW02DRAFT_494937</name>
</gene>